<keyword evidence="10" id="KW-1185">Reference proteome</keyword>
<dbReference type="InterPro" id="IPR011010">
    <property type="entry name" value="DNA_brk_join_enz"/>
</dbReference>
<keyword evidence="3 5" id="KW-0238">DNA-binding</keyword>
<dbReference type="Pfam" id="PF17293">
    <property type="entry name" value="Arm-DNA-bind_5"/>
    <property type="match status" value="1"/>
</dbReference>
<feature type="domain" description="Core-binding (CB)" evidence="8">
    <location>
        <begin position="123"/>
        <end position="219"/>
    </location>
</feature>
<dbReference type="GO" id="GO:0015074">
    <property type="term" value="P:DNA integration"/>
    <property type="evidence" value="ECO:0007669"/>
    <property type="project" value="UniProtKB-KW"/>
</dbReference>
<dbReference type="CDD" id="cd01185">
    <property type="entry name" value="INTN1_C_like"/>
    <property type="match status" value="1"/>
</dbReference>
<feature type="domain" description="Tyr recombinase" evidence="7">
    <location>
        <begin position="239"/>
        <end position="428"/>
    </location>
</feature>
<dbReference type="InterPro" id="IPR050090">
    <property type="entry name" value="Tyrosine_recombinase_XerCD"/>
</dbReference>
<dbReference type="Gene3D" id="1.10.150.130">
    <property type="match status" value="1"/>
</dbReference>
<dbReference type="InterPro" id="IPR010998">
    <property type="entry name" value="Integrase_recombinase_N"/>
</dbReference>
<comment type="similarity">
    <text evidence="1">Belongs to the 'phage' integrase family.</text>
</comment>
<evidence type="ECO:0000259" key="8">
    <source>
        <dbReference type="PROSITE" id="PS51900"/>
    </source>
</evidence>
<keyword evidence="2" id="KW-0229">DNA integration</keyword>
<dbReference type="PANTHER" id="PTHR30349">
    <property type="entry name" value="PHAGE INTEGRASE-RELATED"/>
    <property type="match status" value="1"/>
</dbReference>
<evidence type="ECO:0000313" key="9">
    <source>
        <dbReference type="EMBL" id="MBB5285047.1"/>
    </source>
</evidence>
<organism evidence="9 10">
    <name type="scientific">Rhabdobacter roseus</name>
    <dbReference type="NCBI Taxonomy" id="1655419"/>
    <lineage>
        <taxon>Bacteria</taxon>
        <taxon>Pseudomonadati</taxon>
        <taxon>Bacteroidota</taxon>
        <taxon>Cytophagia</taxon>
        <taxon>Cytophagales</taxon>
        <taxon>Cytophagaceae</taxon>
        <taxon>Rhabdobacter</taxon>
    </lineage>
</organism>
<evidence type="ECO:0000313" key="10">
    <source>
        <dbReference type="Proteomes" id="UP000557307"/>
    </source>
</evidence>
<keyword evidence="6" id="KW-0175">Coiled coil</keyword>
<dbReference type="Pfam" id="PF13102">
    <property type="entry name" value="Phage_int_SAM_5"/>
    <property type="match status" value="1"/>
</dbReference>
<dbReference type="EMBL" id="JACHGF010000004">
    <property type="protein sequence ID" value="MBB5285047.1"/>
    <property type="molecule type" value="Genomic_DNA"/>
</dbReference>
<dbReference type="Gene3D" id="1.10.443.10">
    <property type="entry name" value="Intergrase catalytic core"/>
    <property type="match status" value="1"/>
</dbReference>
<dbReference type="InterPro" id="IPR013762">
    <property type="entry name" value="Integrase-like_cat_sf"/>
</dbReference>
<feature type="coiled-coil region" evidence="6">
    <location>
        <begin position="60"/>
        <end position="87"/>
    </location>
</feature>
<accession>A0A840TTQ0</accession>
<evidence type="ECO:0000256" key="1">
    <source>
        <dbReference type="ARBA" id="ARBA00008857"/>
    </source>
</evidence>
<dbReference type="PROSITE" id="PS51898">
    <property type="entry name" value="TYR_RECOMBINASE"/>
    <property type="match status" value="1"/>
</dbReference>
<gene>
    <name evidence="9" type="ORF">HNQ92_003195</name>
</gene>
<dbReference type="InterPro" id="IPR035386">
    <property type="entry name" value="Arm-DNA-bind_5"/>
</dbReference>
<dbReference type="Proteomes" id="UP000557307">
    <property type="component" value="Unassembled WGS sequence"/>
</dbReference>
<protein>
    <submittedName>
        <fullName evidence="9">Integrase</fullName>
    </submittedName>
</protein>
<comment type="caution">
    <text evidence="9">The sequence shown here is derived from an EMBL/GenBank/DDBJ whole genome shotgun (WGS) entry which is preliminary data.</text>
</comment>
<dbReference type="GO" id="GO:0006310">
    <property type="term" value="P:DNA recombination"/>
    <property type="evidence" value="ECO:0007669"/>
    <property type="project" value="UniProtKB-KW"/>
</dbReference>
<evidence type="ECO:0000256" key="6">
    <source>
        <dbReference type="SAM" id="Coils"/>
    </source>
</evidence>
<dbReference type="RefSeq" id="WP_343063006.1">
    <property type="nucleotide sequence ID" value="NZ_JACHGF010000004.1"/>
</dbReference>
<dbReference type="GO" id="GO:0003677">
    <property type="term" value="F:DNA binding"/>
    <property type="evidence" value="ECO:0007669"/>
    <property type="project" value="UniProtKB-UniRule"/>
</dbReference>
<evidence type="ECO:0000256" key="3">
    <source>
        <dbReference type="ARBA" id="ARBA00023125"/>
    </source>
</evidence>
<reference evidence="9 10" key="1">
    <citation type="submission" date="2020-08" db="EMBL/GenBank/DDBJ databases">
        <title>Genomic Encyclopedia of Type Strains, Phase IV (KMG-IV): sequencing the most valuable type-strain genomes for metagenomic binning, comparative biology and taxonomic classification.</title>
        <authorList>
            <person name="Goeker M."/>
        </authorList>
    </citation>
    <scope>NUCLEOTIDE SEQUENCE [LARGE SCALE GENOMIC DNA]</scope>
    <source>
        <strain evidence="9 10">DSM 105074</strain>
    </source>
</reference>
<dbReference type="PANTHER" id="PTHR30349:SF64">
    <property type="entry name" value="PROPHAGE INTEGRASE INTD-RELATED"/>
    <property type="match status" value="1"/>
</dbReference>
<dbReference type="InterPro" id="IPR002104">
    <property type="entry name" value="Integrase_catalytic"/>
</dbReference>
<dbReference type="InterPro" id="IPR044068">
    <property type="entry name" value="CB"/>
</dbReference>
<dbReference type="SUPFAM" id="SSF56349">
    <property type="entry name" value="DNA breaking-rejoining enzymes"/>
    <property type="match status" value="1"/>
</dbReference>
<proteinExistence type="inferred from homology"/>
<keyword evidence="4" id="KW-0233">DNA recombination</keyword>
<dbReference type="InterPro" id="IPR025269">
    <property type="entry name" value="SAM-like_dom"/>
</dbReference>
<dbReference type="PROSITE" id="PS51900">
    <property type="entry name" value="CB"/>
    <property type="match status" value="1"/>
</dbReference>
<dbReference type="Pfam" id="PF00589">
    <property type="entry name" value="Phage_integrase"/>
    <property type="match status" value="1"/>
</dbReference>
<name>A0A840TTQ0_9BACT</name>
<sequence>MKRTLNEVRFVLKEPAATTPTLIYLLYRFGGQRLKYSTGEKIIPSEWDEESQRARVTQKDRNLRQLYKDINNQLDRYEGKVKELRRDFDLTGIPLSTEVFKEHLDKEFKEGARPKKKSTENQESLFQFVTRYIEECRDGKRLISRKNRKYNPNSLKHHTTTLHNLEEFQRFTGRGINFSNIDVAFHRSFVEWLTNEKKYAQNTIGNQIKNLKSWLTAAHKEGLHQNRAHEGEEFNKPSEETASVYLNDKELDLIYHLSLSENKRLDKVRDLFLIGCYTGLRFSDFSQLKPENITHGGRILSVTTQKTGSRVFVPMTPKVTAILEKHSFDPPRAMSNQKMNDYLKELAKLAGLTERVEVTITKAGRRITKYVEKFKLISTHTARRSFATNAYLAGVPTIDIMKITGHKTETAFMKYIKVSGEETAIRMLEHDHFRQSSITIAG</sequence>
<evidence type="ECO:0000256" key="5">
    <source>
        <dbReference type="PROSITE-ProRule" id="PRU01248"/>
    </source>
</evidence>
<evidence type="ECO:0000256" key="2">
    <source>
        <dbReference type="ARBA" id="ARBA00022908"/>
    </source>
</evidence>
<dbReference type="AlphaFoldDB" id="A0A840TTQ0"/>
<evidence type="ECO:0000259" key="7">
    <source>
        <dbReference type="PROSITE" id="PS51898"/>
    </source>
</evidence>
<evidence type="ECO:0000256" key="4">
    <source>
        <dbReference type="ARBA" id="ARBA00023172"/>
    </source>
</evidence>